<evidence type="ECO:0000313" key="1">
    <source>
        <dbReference type="EMBL" id="CAK9097416.1"/>
    </source>
</evidence>
<name>A0ABP0RDN6_9DINO</name>
<comment type="caution">
    <text evidence="1">The sequence shown here is derived from an EMBL/GenBank/DDBJ whole genome shotgun (WGS) entry which is preliminary data.</text>
</comment>
<dbReference type="EMBL" id="CAXAMM010041117">
    <property type="protein sequence ID" value="CAK9097416.1"/>
    <property type="molecule type" value="Genomic_DNA"/>
</dbReference>
<dbReference type="Proteomes" id="UP001642464">
    <property type="component" value="Unassembled WGS sequence"/>
</dbReference>
<protein>
    <submittedName>
        <fullName evidence="1">Uncharacterized protein</fullName>
    </submittedName>
</protein>
<proteinExistence type="predicted"/>
<accession>A0ABP0RDN6</accession>
<evidence type="ECO:0000313" key="2">
    <source>
        <dbReference type="Proteomes" id="UP001642464"/>
    </source>
</evidence>
<organism evidence="1 2">
    <name type="scientific">Durusdinium trenchii</name>
    <dbReference type="NCBI Taxonomy" id="1381693"/>
    <lineage>
        <taxon>Eukaryota</taxon>
        <taxon>Sar</taxon>
        <taxon>Alveolata</taxon>
        <taxon>Dinophyceae</taxon>
        <taxon>Suessiales</taxon>
        <taxon>Symbiodiniaceae</taxon>
        <taxon>Durusdinium</taxon>
    </lineage>
</organism>
<sequence>MKSGSKDALDWDGVPSNPVWDFTTGTSSEWVERAVKANFRAARAAREAEDDLAEASHHEEVAQAAAQKAKTVMLQSQQEAIKNVMRSSSVQPFIRFCSNLAKALGDGKSNATEPAMLQLRKFCQGFFDDLRSMMETPEVHGSRAEQKLYDSPPQEFQRERHWSPITANFHPPPIDLDHRLEVQQAALWLLPLLVTLGRRRSAAFL</sequence>
<keyword evidence="2" id="KW-1185">Reference proteome</keyword>
<reference evidence="1 2" key="1">
    <citation type="submission" date="2024-02" db="EMBL/GenBank/DDBJ databases">
        <authorList>
            <person name="Chen Y."/>
            <person name="Shah S."/>
            <person name="Dougan E. K."/>
            <person name="Thang M."/>
            <person name="Chan C."/>
        </authorList>
    </citation>
    <scope>NUCLEOTIDE SEQUENCE [LARGE SCALE GENOMIC DNA]</scope>
</reference>
<gene>
    <name evidence="1" type="ORF">SCF082_LOCUS45697</name>
</gene>